<evidence type="ECO:0000313" key="2">
    <source>
        <dbReference type="EMBL" id="MBP3963903.1"/>
    </source>
</evidence>
<gene>
    <name evidence="2" type="ORF">I8J30_14395</name>
</gene>
<reference evidence="2 3" key="1">
    <citation type="submission" date="2021-04" db="EMBL/GenBank/DDBJ databases">
        <title>Paenibacillus sp. DLE-14 whole genome sequence.</title>
        <authorList>
            <person name="Ham Y.J."/>
        </authorList>
    </citation>
    <scope>NUCLEOTIDE SEQUENCE [LARGE SCALE GENOMIC DNA]</scope>
    <source>
        <strain evidence="2 3">DLE-14</strain>
    </source>
</reference>
<name>A0ABS5CDA0_9BACL</name>
<keyword evidence="1" id="KW-0472">Membrane</keyword>
<evidence type="ECO:0000313" key="3">
    <source>
        <dbReference type="Proteomes" id="UP000673394"/>
    </source>
</evidence>
<dbReference type="EMBL" id="JAGKSP010000005">
    <property type="protein sequence ID" value="MBP3963903.1"/>
    <property type="molecule type" value="Genomic_DNA"/>
</dbReference>
<accession>A0ABS5CDA0</accession>
<feature type="transmembrane region" description="Helical" evidence="1">
    <location>
        <begin position="12"/>
        <end position="32"/>
    </location>
</feature>
<keyword evidence="1" id="KW-1133">Transmembrane helix</keyword>
<keyword evidence="3" id="KW-1185">Reference proteome</keyword>
<proteinExistence type="predicted"/>
<sequence>MSTRWRVIRASTILLGIVVILGGMVLLLVHALDAHHTPRVVRYPAHEYLYMEREASNGFKLHVLQTQPSNITFETIRNNLSLSDYYGINGGFFYESALLSMAVVNGNPVAGAPNHYGSGSENAKYPRGTLVWDEIANKLSVQVVSTVSELQVRDRAHFWAQGGISMSLGLDEEWLMRAQLENAPNMDEDRLRTAAVYDNSGRLYLVVSSTKGTLEAFRTAIIEQVGAGQLADGIFLDGDGSSQMQVAETVLPGDNRPVVQMIRLIH</sequence>
<dbReference type="RefSeq" id="WP_210658752.1">
    <property type="nucleotide sequence ID" value="NZ_JAGKSP010000005.1"/>
</dbReference>
<dbReference type="Proteomes" id="UP000673394">
    <property type="component" value="Unassembled WGS sequence"/>
</dbReference>
<protein>
    <recommendedName>
        <fullName evidence="4">Phosphodiester glycosidase domain-containing protein</fullName>
    </recommendedName>
</protein>
<evidence type="ECO:0000256" key="1">
    <source>
        <dbReference type="SAM" id="Phobius"/>
    </source>
</evidence>
<keyword evidence="1" id="KW-0812">Transmembrane</keyword>
<evidence type="ECO:0008006" key="4">
    <source>
        <dbReference type="Google" id="ProtNLM"/>
    </source>
</evidence>
<organism evidence="2 3">
    <name type="scientific">Paenibacillus lignilyticus</name>
    <dbReference type="NCBI Taxonomy" id="1172615"/>
    <lineage>
        <taxon>Bacteria</taxon>
        <taxon>Bacillati</taxon>
        <taxon>Bacillota</taxon>
        <taxon>Bacilli</taxon>
        <taxon>Bacillales</taxon>
        <taxon>Paenibacillaceae</taxon>
        <taxon>Paenibacillus</taxon>
    </lineage>
</organism>
<comment type="caution">
    <text evidence="2">The sequence shown here is derived from an EMBL/GenBank/DDBJ whole genome shotgun (WGS) entry which is preliminary data.</text>
</comment>